<feature type="transmembrane region" description="Helical" evidence="1">
    <location>
        <begin position="46"/>
        <end position="68"/>
    </location>
</feature>
<protein>
    <recommendedName>
        <fullName evidence="4">Zinc-ribbon domain-containing protein</fullName>
    </recommendedName>
</protein>
<sequence length="300" mass="34052">MLWHEHPKKKPLFLYIGIPMICLLLFLRLVLYFFKSDGFSGLSMLFPILLLCIVTFTLCSSAFFAAWVYQDCKKRREDPILWTAIVLIATPLIGLLIYFLRRPEPKKICPTCGHRISLKAKYCEECGKYVENKEDITTMSKPKTHHLKFIVTGTVSMVLILVCLAVFIVNAAAGNGINTDVTSDEKIWNLGTIQMNSNIYHNGIWKLDFKSASDGFIKEELFSIQAPKTQMLYADISCGTVPDDATLTLWLVQDETVQSFDVTALSKPLELPLNQFKNGQLYVRLEIHGVKDVTSKIFLQ</sequence>
<gene>
    <name evidence="2" type="ORF">RUMHYD_02614</name>
</gene>
<name>C0CP13_BLAHS</name>
<feature type="transmembrane region" description="Helical" evidence="1">
    <location>
        <begin position="12"/>
        <end position="34"/>
    </location>
</feature>
<keyword evidence="1" id="KW-0812">Transmembrane</keyword>
<evidence type="ECO:0000256" key="1">
    <source>
        <dbReference type="SAM" id="Phobius"/>
    </source>
</evidence>
<keyword evidence="3" id="KW-1185">Reference proteome</keyword>
<dbReference type="HOGENOM" id="CLU_936219_0_0_9"/>
<keyword evidence="1" id="KW-0472">Membrane</keyword>
<reference evidence="2 3" key="2">
    <citation type="submission" date="2009-02" db="EMBL/GenBank/DDBJ databases">
        <title>Draft genome sequence of Blautia hydrogenotrophica DSM 10507 (Ruminococcus hydrogenotrophicus DSM 10507).</title>
        <authorList>
            <person name="Sudarsanam P."/>
            <person name="Ley R."/>
            <person name="Guruge J."/>
            <person name="Turnbaugh P.J."/>
            <person name="Mahowald M."/>
            <person name="Liep D."/>
            <person name="Gordon J."/>
        </authorList>
    </citation>
    <scope>NUCLEOTIDE SEQUENCE [LARGE SCALE GENOMIC DNA]</scope>
    <source>
        <strain evidence="3">DSM 10507 / JCM 14656 / S5a33</strain>
    </source>
</reference>
<organism evidence="2 3">
    <name type="scientific">Blautia hydrogenotrophica (strain DSM 10507 / JCM 14656 / S5a33)</name>
    <name type="common">Ruminococcus hydrogenotrophicus</name>
    <dbReference type="NCBI Taxonomy" id="476272"/>
    <lineage>
        <taxon>Bacteria</taxon>
        <taxon>Bacillati</taxon>
        <taxon>Bacillota</taxon>
        <taxon>Clostridia</taxon>
        <taxon>Lachnospirales</taxon>
        <taxon>Lachnospiraceae</taxon>
        <taxon>Blautia</taxon>
    </lineage>
</organism>
<evidence type="ECO:0000313" key="3">
    <source>
        <dbReference type="Proteomes" id="UP000003100"/>
    </source>
</evidence>
<evidence type="ECO:0008006" key="4">
    <source>
        <dbReference type="Google" id="ProtNLM"/>
    </source>
</evidence>
<dbReference type="Proteomes" id="UP000003100">
    <property type="component" value="Unassembled WGS sequence"/>
</dbReference>
<dbReference type="eggNOG" id="ENOG502ZACM">
    <property type="taxonomic scope" value="Bacteria"/>
</dbReference>
<keyword evidence="1" id="KW-1133">Transmembrane helix</keyword>
<comment type="caution">
    <text evidence="2">The sequence shown here is derived from an EMBL/GenBank/DDBJ whole genome shotgun (WGS) entry which is preliminary data.</text>
</comment>
<proteinExistence type="predicted"/>
<accession>C0CP13</accession>
<dbReference type="AlphaFoldDB" id="C0CP13"/>
<reference evidence="2 3" key="1">
    <citation type="submission" date="2009-01" db="EMBL/GenBank/DDBJ databases">
        <authorList>
            <person name="Fulton L."/>
            <person name="Clifton S."/>
            <person name="Fulton B."/>
            <person name="Xu J."/>
            <person name="Minx P."/>
            <person name="Pepin K.H."/>
            <person name="Johnson M."/>
            <person name="Bhonagiri V."/>
            <person name="Nash W.E."/>
            <person name="Mardis E.R."/>
            <person name="Wilson R.K."/>
        </authorList>
    </citation>
    <scope>NUCLEOTIDE SEQUENCE [LARGE SCALE GENOMIC DNA]</scope>
    <source>
        <strain evidence="3">DSM 10507 / JCM 14656 / S5a33</strain>
    </source>
</reference>
<evidence type="ECO:0000313" key="2">
    <source>
        <dbReference type="EMBL" id="EEG48514.1"/>
    </source>
</evidence>
<dbReference type="EMBL" id="ACBZ01000141">
    <property type="protein sequence ID" value="EEG48514.1"/>
    <property type="molecule type" value="Genomic_DNA"/>
</dbReference>
<feature type="transmembrane region" description="Helical" evidence="1">
    <location>
        <begin position="149"/>
        <end position="173"/>
    </location>
</feature>
<feature type="transmembrane region" description="Helical" evidence="1">
    <location>
        <begin position="80"/>
        <end position="100"/>
    </location>
</feature>
<dbReference type="PATRIC" id="fig|476272.21.peg.742"/>